<dbReference type="Proteomes" id="UP000708208">
    <property type="component" value="Unassembled WGS sequence"/>
</dbReference>
<evidence type="ECO:0008006" key="3">
    <source>
        <dbReference type="Google" id="ProtNLM"/>
    </source>
</evidence>
<evidence type="ECO:0000313" key="2">
    <source>
        <dbReference type="Proteomes" id="UP000708208"/>
    </source>
</evidence>
<organism evidence="1 2">
    <name type="scientific">Allacma fusca</name>
    <dbReference type="NCBI Taxonomy" id="39272"/>
    <lineage>
        <taxon>Eukaryota</taxon>
        <taxon>Metazoa</taxon>
        <taxon>Ecdysozoa</taxon>
        <taxon>Arthropoda</taxon>
        <taxon>Hexapoda</taxon>
        <taxon>Collembola</taxon>
        <taxon>Symphypleona</taxon>
        <taxon>Sminthuridae</taxon>
        <taxon>Allacma</taxon>
    </lineage>
</organism>
<protein>
    <recommendedName>
        <fullName evidence="3">DUF4806 domain-containing protein</fullName>
    </recommendedName>
</protein>
<reference evidence="1" key="1">
    <citation type="submission" date="2021-06" db="EMBL/GenBank/DDBJ databases">
        <authorList>
            <person name="Hodson N. C."/>
            <person name="Mongue J. A."/>
            <person name="Jaron S. K."/>
        </authorList>
    </citation>
    <scope>NUCLEOTIDE SEQUENCE</scope>
</reference>
<comment type="caution">
    <text evidence="1">The sequence shown here is derived from an EMBL/GenBank/DDBJ whole genome shotgun (WGS) entry which is preliminary data.</text>
</comment>
<accession>A0A8J2NTD4</accession>
<feature type="non-terminal residue" evidence="1">
    <location>
        <position position="1"/>
    </location>
</feature>
<evidence type="ECO:0000313" key="1">
    <source>
        <dbReference type="EMBL" id="CAG7725342.1"/>
    </source>
</evidence>
<keyword evidence="2" id="KW-1185">Reference proteome</keyword>
<sequence length="270" mass="30486">ELPCFISTTKKFAVVHFLKDNSLEAVPRKWIDETKNTCKFPIVFSPSFSKLRGDSESSPLSNWKSYKIEVKYRSTPVTVNHSENKILVERSVSNSTEERNAKRMRTEESPFGFQAIVVKDLEEIKAEVEVERSDVVTKAFDANKKCPINLPIVSDEALKDAEVLLGEDSSSLESWIKSIGGSTLDSNVRRVLSRIFGHEFSLEFIFTGKGGKKSFKKLAICSAVTRAIVEKRGATEDIVERICANWFRFGKDRNGGRNRRNRNPTVATSR</sequence>
<dbReference type="AlphaFoldDB" id="A0A8J2NTD4"/>
<gene>
    <name evidence="1" type="ORF">AFUS01_LOCUS14306</name>
</gene>
<proteinExistence type="predicted"/>
<name>A0A8J2NTD4_9HEXA</name>
<dbReference type="EMBL" id="CAJVCH010120874">
    <property type="protein sequence ID" value="CAG7725342.1"/>
    <property type="molecule type" value="Genomic_DNA"/>
</dbReference>